<organism evidence="1 2">
    <name type="scientific">Paramecium tetraurelia</name>
    <dbReference type="NCBI Taxonomy" id="5888"/>
    <lineage>
        <taxon>Eukaryota</taxon>
        <taxon>Sar</taxon>
        <taxon>Alveolata</taxon>
        <taxon>Ciliophora</taxon>
        <taxon>Intramacronucleata</taxon>
        <taxon>Oligohymenophorea</taxon>
        <taxon>Peniculida</taxon>
        <taxon>Parameciidae</taxon>
        <taxon>Paramecium</taxon>
    </lineage>
</organism>
<proteinExistence type="predicted"/>
<name>A0CTA7_PARTE</name>
<protein>
    <submittedName>
        <fullName evidence="1">Uncharacterized protein</fullName>
    </submittedName>
</protein>
<dbReference type="EMBL" id="CT868174">
    <property type="protein sequence ID" value="CAK74024.1"/>
    <property type="molecule type" value="Genomic_DNA"/>
</dbReference>
<dbReference type="AlphaFoldDB" id="A0CTA7"/>
<dbReference type="RefSeq" id="XP_001441421.1">
    <property type="nucleotide sequence ID" value="XM_001441384.1"/>
</dbReference>
<dbReference type="KEGG" id="ptm:GSPATT00010258001"/>
<dbReference type="HOGENOM" id="CLU_3128331_0_0_1"/>
<dbReference type="InParanoid" id="A0CTA7"/>
<dbReference type="GeneID" id="5027206"/>
<evidence type="ECO:0000313" key="2">
    <source>
        <dbReference type="Proteomes" id="UP000000600"/>
    </source>
</evidence>
<accession>A0CTA7</accession>
<keyword evidence="2" id="KW-1185">Reference proteome</keyword>
<sequence>MRNEFNKEKEFQCLIVQFRTELRKLMLRKKAFYIYPNSDDFLLMFDLEGS</sequence>
<reference evidence="1 2" key="1">
    <citation type="journal article" date="2006" name="Nature">
        <title>Global trends of whole-genome duplications revealed by the ciliate Paramecium tetraurelia.</title>
        <authorList>
            <consortium name="Genoscope"/>
            <person name="Aury J.-M."/>
            <person name="Jaillon O."/>
            <person name="Duret L."/>
            <person name="Noel B."/>
            <person name="Jubin C."/>
            <person name="Porcel B.M."/>
            <person name="Segurens B."/>
            <person name="Daubin V."/>
            <person name="Anthouard V."/>
            <person name="Aiach N."/>
            <person name="Arnaiz O."/>
            <person name="Billaut A."/>
            <person name="Beisson J."/>
            <person name="Blanc I."/>
            <person name="Bouhouche K."/>
            <person name="Camara F."/>
            <person name="Duharcourt S."/>
            <person name="Guigo R."/>
            <person name="Gogendeau D."/>
            <person name="Katinka M."/>
            <person name="Keller A.-M."/>
            <person name="Kissmehl R."/>
            <person name="Klotz C."/>
            <person name="Koll F."/>
            <person name="Le Moue A."/>
            <person name="Lepere C."/>
            <person name="Malinsky S."/>
            <person name="Nowacki M."/>
            <person name="Nowak J.K."/>
            <person name="Plattner H."/>
            <person name="Poulain J."/>
            <person name="Ruiz F."/>
            <person name="Serrano V."/>
            <person name="Zagulski M."/>
            <person name="Dessen P."/>
            <person name="Betermier M."/>
            <person name="Weissenbach J."/>
            <person name="Scarpelli C."/>
            <person name="Schachter V."/>
            <person name="Sperling L."/>
            <person name="Meyer E."/>
            <person name="Cohen J."/>
            <person name="Wincker P."/>
        </authorList>
    </citation>
    <scope>NUCLEOTIDE SEQUENCE [LARGE SCALE GENOMIC DNA]</scope>
    <source>
        <strain evidence="1 2">Stock d4-2</strain>
    </source>
</reference>
<gene>
    <name evidence="1" type="ORF">GSPATT00010258001</name>
</gene>
<dbReference type="Proteomes" id="UP000000600">
    <property type="component" value="Unassembled WGS sequence"/>
</dbReference>
<evidence type="ECO:0000313" key="1">
    <source>
        <dbReference type="EMBL" id="CAK74024.1"/>
    </source>
</evidence>